<evidence type="ECO:0008006" key="4">
    <source>
        <dbReference type="Google" id="ProtNLM"/>
    </source>
</evidence>
<reference evidence="2 3" key="1">
    <citation type="submission" date="2019-04" db="EMBL/GenBank/DDBJ databases">
        <title>Genome of a novel bacterium Candidatus Jettenia ecosi reconstructed from metagenome of an anammox bioreactor.</title>
        <authorList>
            <person name="Mardanov A.V."/>
            <person name="Beletsky A.V."/>
            <person name="Ravin N.V."/>
            <person name="Botchkova E.A."/>
            <person name="Litti Y.V."/>
            <person name="Nozhevnikova A.N."/>
        </authorList>
    </citation>
    <scope>NUCLEOTIDE SEQUENCE [LARGE SCALE GENOMIC DNA]</scope>
    <source>
        <strain evidence="2">J2</strain>
    </source>
</reference>
<evidence type="ECO:0000313" key="3">
    <source>
        <dbReference type="Proteomes" id="UP000319783"/>
    </source>
</evidence>
<dbReference type="Proteomes" id="UP000319783">
    <property type="component" value="Unassembled WGS sequence"/>
</dbReference>
<proteinExistence type="predicted"/>
<accession>A0A533QKK2</accession>
<protein>
    <recommendedName>
        <fullName evidence="4">DUF3185 domain-containing protein</fullName>
    </recommendedName>
</protein>
<name>A0A533QKK2_9BACT</name>
<dbReference type="AlphaFoldDB" id="A0A533QKK2"/>
<evidence type="ECO:0000313" key="2">
    <source>
        <dbReference type="EMBL" id="TLD43301.1"/>
    </source>
</evidence>
<sequence length="73" mass="7808">MRTYIIIGIVLIILGIVSFVYEGITFKTKEKVLEVGPIEATAEKTKRIPLPPIFGGLALAGGIALLVIGARRS</sequence>
<feature type="transmembrane region" description="Helical" evidence="1">
    <location>
        <begin position="53"/>
        <end position="70"/>
    </location>
</feature>
<keyword evidence="1" id="KW-0472">Membrane</keyword>
<evidence type="ECO:0000256" key="1">
    <source>
        <dbReference type="SAM" id="Phobius"/>
    </source>
</evidence>
<gene>
    <name evidence="2" type="ORF">JETT_0306</name>
</gene>
<keyword evidence="1" id="KW-1133">Transmembrane helix</keyword>
<feature type="transmembrane region" description="Helical" evidence="1">
    <location>
        <begin position="5"/>
        <end position="24"/>
    </location>
</feature>
<keyword evidence="1" id="KW-0812">Transmembrane</keyword>
<dbReference type="EMBL" id="SULG01000004">
    <property type="protein sequence ID" value="TLD43301.1"/>
    <property type="molecule type" value="Genomic_DNA"/>
</dbReference>
<comment type="caution">
    <text evidence="2">The sequence shown here is derived from an EMBL/GenBank/DDBJ whole genome shotgun (WGS) entry which is preliminary data.</text>
</comment>
<organism evidence="2 3">
    <name type="scientific">Candidatus Jettenia ecosi</name>
    <dbReference type="NCBI Taxonomy" id="2494326"/>
    <lineage>
        <taxon>Bacteria</taxon>
        <taxon>Pseudomonadati</taxon>
        <taxon>Planctomycetota</taxon>
        <taxon>Candidatus Brocadiia</taxon>
        <taxon>Candidatus Brocadiales</taxon>
        <taxon>Candidatus Brocadiaceae</taxon>
        <taxon>Candidatus Jettenia</taxon>
    </lineage>
</organism>